<dbReference type="InParanoid" id="K4AP03"/>
<dbReference type="AlphaFoldDB" id="K4AP03"/>
<organism evidence="1 2">
    <name type="scientific">Setaria italica</name>
    <name type="common">Foxtail millet</name>
    <name type="synonym">Panicum italicum</name>
    <dbReference type="NCBI Taxonomy" id="4555"/>
    <lineage>
        <taxon>Eukaryota</taxon>
        <taxon>Viridiplantae</taxon>
        <taxon>Streptophyta</taxon>
        <taxon>Embryophyta</taxon>
        <taxon>Tracheophyta</taxon>
        <taxon>Spermatophyta</taxon>
        <taxon>Magnoliopsida</taxon>
        <taxon>Liliopsida</taxon>
        <taxon>Poales</taxon>
        <taxon>Poaceae</taxon>
        <taxon>PACMAD clade</taxon>
        <taxon>Panicoideae</taxon>
        <taxon>Panicodae</taxon>
        <taxon>Paniceae</taxon>
        <taxon>Cenchrinae</taxon>
        <taxon>Setaria</taxon>
    </lineage>
</organism>
<evidence type="ECO:0000313" key="2">
    <source>
        <dbReference type="Proteomes" id="UP000004995"/>
    </source>
</evidence>
<dbReference type="EMBL" id="AGNK02006143">
    <property type="status" value="NOT_ANNOTATED_CDS"/>
    <property type="molecule type" value="Genomic_DNA"/>
</dbReference>
<dbReference type="Proteomes" id="UP000004995">
    <property type="component" value="Unassembled WGS sequence"/>
</dbReference>
<reference evidence="2" key="1">
    <citation type="journal article" date="2012" name="Nat. Biotechnol.">
        <title>Reference genome sequence of the model plant Setaria.</title>
        <authorList>
            <person name="Bennetzen J.L."/>
            <person name="Schmutz J."/>
            <person name="Wang H."/>
            <person name="Percifield R."/>
            <person name="Hawkins J."/>
            <person name="Pontaroli A.C."/>
            <person name="Estep M."/>
            <person name="Feng L."/>
            <person name="Vaughn J.N."/>
            <person name="Grimwood J."/>
            <person name="Jenkins J."/>
            <person name="Barry K."/>
            <person name="Lindquist E."/>
            <person name="Hellsten U."/>
            <person name="Deshpande S."/>
            <person name="Wang X."/>
            <person name="Wu X."/>
            <person name="Mitros T."/>
            <person name="Triplett J."/>
            <person name="Yang X."/>
            <person name="Ye C.Y."/>
            <person name="Mauro-Herrera M."/>
            <person name="Wang L."/>
            <person name="Li P."/>
            <person name="Sharma M."/>
            <person name="Sharma R."/>
            <person name="Ronald P.C."/>
            <person name="Panaud O."/>
            <person name="Kellogg E.A."/>
            <person name="Brutnell T.P."/>
            <person name="Doust A.N."/>
            <person name="Tuskan G.A."/>
            <person name="Rokhsar D."/>
            <person name="Devos K.M."/>
        </authorList>
    </citation>
    <scope>NUCLEOTIDE SEQUENCE [LARGE SCALE GENOMIC DNA]</scope>
    <source>
        <strain evidence="2">cv. Yugu1</strain>
    </source>
</reference>
<dbReference type="HOGENOM" id="CLU_3407067_0_0_1"/>
<sequence>MNVWSIILQGIVRQLRNLMKRRRYNMCMIG</sequence>
<keyword evidence="2" id="KW-1185">Reference proteome</keyword>
<evidence type="ECO:0000313" key="1">
    <source>
        <dbReference type="EnsemblPlants" id="KQK92865"/>
    </source>
</evidence>
<proteinExistence type="predicted"/>
<reference evidence="1" key="2">
    <citation type="submission" date="2018-08" db="UniProtKB">
        <authorList>
            <consortium name="EnsemblPlants"/>
        </authorList>
    </citation>
    <scope>IDENTIFICATION</scope>
    <source>
        <strain evidence="1">Yugu1</strain>
    </source>
</reference>
<protein>
    <submittedName>
        <fullName evidence="1">Uncharacterized protein</fullName>
    </submittedName>
</protein>
<name>K4AP03_SETIT</name>
<dbReference type="Gramene" id="KQK92865">
    <property type="protein sequence ID" value="KQK92865"/>
    <property type="gene ID" value="SETIT_040651mg"/>
</dbReference>
<dbReference type="EnsemblPlants" id="KQK92865">
    <property type="protein sequence ID" value="KQK92865"/>
    <property type="gene ID" value="SETIT_040651mg"/>
</dbReference>
<accession>K4AP03</accession>